<comment type="caution">
    <text evidence="10">The sequence shown here is derived from an EMBL/GenBank/DDBJ whole genome shotgun (WGS) entry which is preliminary data.</text>
</comment>
<dbReference type="InterPro" id="IPR017896">
    <property type="entry name" value="4Fe4S_Fe-S-bd"/>
</dbReference>
<evidence type="ECO:0000256" key="1">
    <source>
        <dbReference type="ARBA" id="ARBA00001966"/>
    </source>
</evidence>
<proteinExistence type="predicted"/>
<feature type="domain" description="4Fe-4S ferredoxin-type" evidence="9">
    <location>
        <begin position="1"/>
        <end position="30"/>
    </location>
</feature>
<keyword evidence="2 8" id="KW-0813">Transport</keyword>
<dbReference type="GO" id="GO:0046872">
    <property type="term" value="F:metal ion binding"/>
    <property type="evidence" value="ECO:0007669"/>
    <property type="project" value="UniProtKB-UniRule"/>
</dbReference>
<sequence length="56" mass="5727">MAYKISPDKCIACGSCAAECPASAIKPGTPYRIEPEECLDCGSCETTCPEGAISPG</sequence>
<organism evidence="10 11">
    <name type="scientific">Termitidicoccus mucosus</name>
    <dbReference type="NCBI Taxonomy" id="1184151"/>
    <lineage>
        <taxon>Bacteria</taxon>
        <taxon>Pseudomonadati</taxon>
        <taxon>Verrucomicrobiota</taxon>
        <taxon>Opitutia</taxon>
        <taxon>Opitutales</taxon>
        <taxon>Opitutaceae</taxon>
        <taxon>Termitidicoccus</taxon>
    </lineage>
</organism>
<evidence type="ECO:0000256" key="7">
    <source>
        <dbReference type="ARBA" id="ARBA00023014"/>
    </source>
</evidence>
<comment type="cofactor">
    <cofactor evidence="1 8">
        <name>[4Fe-4S] cluster</name>
        <dbReference type="ChEBI" id="CHEBI:49883"/>
    </cofactor>
</comment>
<dbReference type="RefSeq" id="WP_068768893.1">
    <property type="nucleotide sequence ID" value="NZ_CP109796.1"/>
</dbReference>
<evidence type="ECO:0000256" key="6">
    <source>
        <dbReference type="ARBA" id="ARBA00023004"/>
    </source>
</evidence>
<keyword evidence="5 8" id="KW-0249">Electron transport</keyword>
<dbReference type="InterPro" id="IPR050572">
    <property type="entry name" value="Fe-S_Ferredoxin"/>
</dbReference>
<dbReference type="GO" id="GO:0009055">
    <property type="term" value="F:electron transfer activity"/>
    <property type="evidence" value="ECO:0007669"/>
    <property type="project" value="UniProtKB-UniRule"/>
</dbReference>
<dbReference type="PANTHER" id="PTHR43687:SF1">
    <property type="entry name" value="FERREDOXIN III"/>
    <property type="match status" value="1"/>
</dbReference>
<protein>
    <recommendedName>
        <fullName evidence="8">Ferredoxin</fullName>
    </recommendedName>
</protein>
<evidence type="ECO:0000256" key="3">
    <source>
        <dbReference type="ARBA" id="ARBA00022485"/>
    </source>
</evidence>
<evidence type="ECO:0000256" key="8">
    <source>
        <dbReference type="RuleBase" id="RU365098"/>
    </source>
</evidence>
<keyword evidence="7 8" id="KW-0411">Iron-sulfur</keyword>
<dbReference type="PANTHER" id="PTHR43687">
    <property type="entry name" value="ADENYLYLSULFATE REDUCTASE, BETA SUBUNIT"/>
    <property type="match status" value="1"/>
</dbReference>
<dbReference type="SUPFAM" id="SSF54862">
    <property type="entry name" value="4Fe-4S ferredoxins"/>
    <property type="match status" value="1"/>
</dbReference>
<dbReference type="STRING" id="1184151.AW736_03640"/>
<keyword evidence="4 8" id="KW-0479">Metal-binding</keyword>
<dbReference type="Proteomes" id="UP000078486">
    <property type="component" value="Unassembled WGS sequence"/>
</dbReference>
<dbReference type="Pfam" id="PF12838">
    <property type="entry name" value="Fer4_7"/>
    <property type="match status" value="1"/>
</dbReference>
<dbReference type="OrthoDB" id="9803397at2"/>
<keyword evidence="6 8" id="KW-0408">Iron</keyword>
<dbReference type="PRINTS" id="PR00354">
    <property type="entry name" value="7FE8SFRDOXIN"/>
</dbReference>
<evidence type="ECO:0000259" key="9">
    <source>
        <dbReference type="PROSITE" id="PS51379"/>
    </source>
</evidence>
<dbReference type="InterPro" id="IPR017900">
    <property type="entry name" value="4Fe4S_Fe_S_CS"/>
</dbReference>
<evidence type="ECO:0000256" key="5">
    <source>
        <dbReference type="ARBA" id="ARBA00022982"/>
    </source>
</evidence>
<name>A0A178IN53_9BACT</name>
<accession>A0A178IN53</accession>
<dbReference type="PROSITE" id="PS51379">
    <property type="entry name" value="4FE4S_FER_2"/>
    <property type="match status" value="2"/>
</dbReference>
<keyword evidence="11" id="KW-1185">Reference proteome</keyword>
<evidence type="ECO:0000313" key="11">
    <source>
        <dbReference type="Proteomes" id="UP000078486"/>
    </source>
</evidence>
<dbReference type="PROSITE" id="PS00198">
    <property type="entry name" value="4FE4S_FER_1"/>
    <property type="match status" value="1"/>
</dbReference>
<dbReference type="AlphaFoldDB" id="A0A178IN53"/>
<dbReference type="EMBL" id="LRRQ01000030">
    <property type="protein sequence ID" value="OAM91314.1"/>
    <property type="molecule type" value="Genomic_DNA"/>
</dbReference>
<evidence type="ECO:0000256" key="2">
    <source>
        <dbReference type="ARBA" id="ARBA00022448"/>
    </source>
</evidence>
<evidence type="ECO:0000256" key="4">
    <source>
        <dbReference type="ARBA" id="ARBA00022723"/>
    </source>
</evidence>
<dbReference type="GO" id="GO:0051539">
    <property type="term" value="F:4 iron, 4 sulfur cluster binding"/>
    <property type="evidence" value="ECO:0007669"/>
    <property type="project" value="UniProtKB-UniRule"/>
</dbReference>
<reference evidence="10 11" key="1">
    <citation type="submission" date="2016-01" db="EMBL/GenBank/DDBJ databases">
        <title>High potential of lignocellulose degradation of a new Verrucomicrobia species.</title>
        <authorList>
            <person name="Wang Y."/>
            <person name="Shi Y."/>
            <person name="Qiu Z."/>
            <person name="Liu S."/>
            <person name="Yang H."/>
        </authorList>
    </citation>
    <scope>NUCLEOTIDE SEQUENCE [LARGE SCALE GENOMIC DNA]</scope>
    <source>
        <strain evidence="10 11">TSB47</strain>
    </source>
</reference>
<evidence type="ECO:0000313" key="10">
    <source>
        <dbReference type="EMBL" id="OAM91314.1"/>
    </source>
</evidence>
<gene>
    <name evidence="10" type="ORF">AW736_03640</name>
</gene>
<comment type="function">
    <text evidence="8">Ferredoxins are iron-sulfur proteins that transfer electrons in a wide variety of metabolic reactions.</text>
</comment>
<keyword evidence="3 8" id="KW-0004">4Fe-4S</keyword>
<dbReference type="InterPro" id="IPR000813">
    <property type="entry name" value="7Fe_ferredoxin"/>
</dbReference>
<dbReference type="Gene3D" id="3.30.70.20">
    <property type="match status" value="1"/>
</dbReference>
<feature type="domain" description="4Fe-4S ferredoxin-type" evidence="9">
    <location>
        <begin position="31"/>
        <end position="56"/>
    </location>
</feature>